<reference evidence="1 2" key="1">
    <citation type="submission" date="2021-03" db="EMBL/GenBank/DDBJ databases">
        <title>Sequencing the genomes of 1000 actinobacteria strains.</title>
        <authorList>
            <person name="Klenk H.-P."/>
        </authorList>
    </citation>
    <scope>NUCLEOTIDE SEQUENCE [LARGE SCALE GENOMIC DNA]</scope>
    <source>
        <strain evidence="1 2">DSM 40843</strain>
    </source>
</reference>
<protein>
    <recommendedName>
        <fullName evidence="3">DUF4253 domain-containing protein</fullName>
    </recommendedName>
</protein>
<evidence type="ECO:0008006" key="3">
    <source>
        <dbReference type="Google" id="ProtNLM"/>
    </source>
</evidence>
<sequence>MVMCDYFSAADDDTAVRVLEQPGGPDPSVYDVVALRGIDPVVVTAQLEAILTGCAYDEATRRPRSGQLLSSPEAESAFIVSVSDTLQEALASAAHASLVEAAGPWSETEELQASGIAADAAAEALVVLSGLAGRARADGRRMYCWWAL</sequence>
<comment type="caution">
    <text evidence="1">The sequence shown here is derived from an EMBL/GenBank/DDBJ whole genome shotgun (WGS) entry which is preliminary data.</text>
</comment>
<evidence type="ECO:0000313" key="1">
    <source>
        <dbReference type="EMBL" id="MBP2363241.1"/>
    </source>
</evidence>
<evidence type="ECO:0000313" key="2">
    <source>
        <dbReference type="Proteomes" id="UP001519311"/>
    </source>
</evidence>
<name>A0ABS4VH65_9ACTN</name>
<keyword evidence="2" id="KW-1185">Reference proteome</keyword>
<organism evidence="1 2">
    <name type="scientific">Streptomyces clavifer</name>
    <dbReference type="NCBI Taxonomy" id="68188"/>
    <lineage>
        <taxon>Bacteria</taxon>
        <taxon>Bacillati</taxon>
        <taxon>Actinomycetota</taxon>
        <taxon>Actinomycetes</taxon>
        <taxon>Kitasatosporales</taxon>
        <taxon>Streptomycetaceae</taxon>
        <taxon>Streptomyces</taxon>
    </lineage>
</organism>
<dbReference type="Proteomes" id="UP001519311">
    <property type="component" value="Unassembled WGS sequence"/>
</dbReference>
<proteinExistence type="predicted"/>
<accession>A0ABS4VH65</accession>
<dbReference type="EMBL" id="JAGINS010000001">
    <property type="protein sequence ID" value="MBP2363241.1"/>
    <property type="molecule type" value="Genomic_DNA"/>
</dbReference>
<gene>
    <name evidence="1" type="ORF">JOF59_005641</name>
</gene>
<dbReference type="RefSeq" id="WP_124283281.1">
    <property type="nucleotide sequence ID" value="NZ_BMWJ01000013.1"/>
</dbReference>